<accession>A0AA38S9Y6</accession>
<keyword evidence="2" id="KW-1185">Reference proteome</keyword>
<dbReference type="Proteomes" id="UP001174691">
    <property type="component" value="Unassembled WGS sequence"/>
</dbReference>
<gene>
    <name evidence="1" type="ORF">NKR19_g2742</name>
</gene>
<evidence type="ECO:0000313" key="1">
    <source>
        <dbReference type="EMBL" id="KAJ9160946.1"/>
    </source>
</evidence>
<dbReference type="EMBL" id="JANBVN010000029">
    <property type="protein sequence ID" value="KAJ9160946.1"/>
    <property type="molecule type" value="Genomic_DNA"/>
</dbReference>
<sequence length="116" mass="12782">MTHAPSRPFSTSARVHPSYLPYMHTTKAAKGAKWIAPAVALAAVGYSVSAYKQAQAGRRALAAEESAAAERRRRQAAAVLDDAYGDRSSIEGLERAMRVYEAQQLQQQQQDQELHR</sequence>
<proteinExistence type="predicted"/>
<name>A0AA38S9Y6_9PEZI</name>
<protein>
    <submittedName>
        <fullName evidence="1">Uncharacterized protein</fullName>
    </submittedName>
</protein>
<evidence type="ECO:0000313" key="2">
    <source>
        <dbReference type="Proteomes" id="UP001174691"/>
    </source>
</evidence>
<organism evidence="1 2">
    <name type="scientific">Coniochaeta hoffmannii</name>
    <dbReference type="NCBI Taxonomy" id="91930"/>
    <lineage>
        <taxon>Eukaryota</taxon>
        <taxon>Fungi</taxon>
        <taxon>Dikarya</taxon>
        <taxon>Ascomycota</taxon>
        <taxon>Pezizomycotina</taxon>
        <taxon>Sordariomycetes</taxon>
        <taxon>Sordariomycetidae</taxon>
        <taxon>Coniochaetales</taxon>
        <taxon>Coniochaetaceae</taxon>
        <taxon>Coniochaeta</taxon>
    </lineage>
</organism>
<reference evidence="1" key="1">
    <citation type="submission" date="2022-07" db="EMBL/GenBank/DDBJ databases">
        <title>Fungi with potential for degradation of polypropylene.</title>
        <authorList>
            <person name="Gostincar C."/>
        </authorList>
    </citation>
    <scope>NUCLEOTIDE SEQUENCE</scope>
    <source>
        <strain evidence="1">EXF-13287</strain>
    </source>
</reference>
<dbReference type="AlphaFoldDB" id="A0AA38S9Y6"/>
<comment type="caution">
    <text evidence="1">The sequence shown here is derived from an EMBL/GenBank/DDBJ whole genome shotgun (WGS) entry which is preliminary data.</text>
</comment>